<dbReference type="PRINTS" id="PR00301">
    <property type="entry name" value="HEATSHOCK70"/>
</dbReference>
<dbReference type="Gene3D" id="3.30.420.40">
    <property type="match status" value="2"/>
</dbReference>
<protein>
    <recommendedName>
        <fullName evidence="7">Chaperone protein DnaK</fullName>
    </recommendedName>
    <alternativeName>
        <fullName evidence="7">HSP70</fullName>
    </alternativeName>
    <alternativeName>
        <fullName evidence="7">Heat shock 70 kDa protein</fullName>
    </alternativeName>
    <alternativeName>
        <fullName evidence="7">Heat shock protein 70</fullName>
    </alternativeName>
</protein>
<keyword evidence="6 7" id="KW-0143">Chaperone</keyword>
<dbReference type="Pfam" id="PF00012">
    <property type="entry name" value="HSP70"/>
    <property type="match status" value="1"/>
</dbReference>
<dbReference type="FunFam" id="3.30.420.40:FF:000004">
    <property type="entry name" value="Molecular chaperone DnaK"/>
    <property type="match status" value="1"/>
</dbReference>
<evidence type="ECO:0000256" key="5">
    <source>
        <dbReference type="ARBA" id="ARBA00023016"/>
    </source>
</evidence>
<organism evidence="10 11">
    <name type="scientific">Candidatus Dojkabacteria bacterium</name>
    <dbReference type="NCBI Taxonomy" id="2099670"/>
    <lineage>
        <taxon>Bacteria</taxon>
        <taxon>Candidatus Dojkabacteria</taxon>
    </lineage>
</organism>
<dbReference type="FunFam" id="3.90.640.10:FF:000003">
    <property type="entry name" value="Molecular chaperone DnaK"/>
    <property type="match status" value="1"/>
</dbReference>
<evidence type="ECO:0000256" key="4">
    <source>
        <dbReference type="ARBA" id="ARBA00022840"/>
    </source>
</evidence>
<dbReference type="CDD" id="cd10234">
    <property type="entry name" value="ASKHA_NBD_HSP70_DnaK-like"/>
    <property type="match status" value="1"/>
</dbReference>
<dbReference type="Gene3D" id="3.90.640.10">
    <property type="entry name" value="Actin, Chain A, domain 4"/>
    <property type="match status" value="1"/>
</dbReference>
<evidence type="ECO:0000313" key="10">
    <source>
        <dbReference type="EMBL" id="MCA9381061.1"/>
    </source>
</evidence>
<dbReference type="GO" id="GO:0140662">
    <property type="term" value="F:ATP-dependent protein folding chaperone"/>
    <property type="evidence" value="ECO:0007669"/>
    <property type="project" value="InterPro"/>
</dbReference>
<name>A0A955L1K9_9BACT</name>
<evidence type="ECO:0000256" key="6">
    <source>
        <dbReference type="ARBA" id="ARBA00023186"/>
    </source>
</evidence>
<dbReference type="PANTHER" id="PTHR19375">
    <property type="entry name" value="HEAT SHOCK PROTEIN 70KDA"/>
    <property type="match status" value="1"/>
</dbReference>
<dbReference type="InterPro" id="IPR029048">
    <property type="entry name" value="HSP70_C_sf"/>
</dbReference>
<evidence type="ECO:0000313" key="11">
    <source>
        <dbReference type="Proteomes" id="UP000775877"/>
    </source>
</evidence>
<reference evidence="10" key="1">
    <citation type="submission" date="2020-04" db="EMBL/GenBank/DDBJ databases">
        <authorList>
            <person name="Zhang T."/>
        </authorList>
    </citation>
    <scope>NUCLEOTIDE SEQUENCE</scope>
    <source>
        <strain evidence="10">HKST-UBA13</strain>
    </source>
</reference>
<evidence type="ECO:0000256" key="2">
    <source>
        <dbReference type="ARBA" id="ARBA00022553"/>
    </source>
</evidence>
<comment type="caution">
    <text evidence="10">The sequence shown here is derived from an EMBL/GenBank/DDBJ whole genome shotgun (WGS) entry which is preliminary data.</text>
</comment>
<dbReference type="Proteomes" id="UP000775877">
    <property type="component" value="Unassembled WGS sequence"/>
</dbReference>
<comment type="similarity">
    <text evidence="1 7 8">Belongs to the heat shock protein 70 family.</text>
</comment>
<dbReference type="SUPFAM" id="SSF100920">
    <property type="entry name" value="Heat shock protein 70kD (HSP70), peptide-binding domain"/>
    <property type="match status" value="1"/>
</dbReference>
<dbReference type="HAMAP" id="MF_00332">
    <property type="entry name" value="DnaK"/>
    <property type="match status" value="1"/>
</dbReference>
<comment type="function">
    <text evidence="7">Acts as a chaperone.</text>
</comment>
<reference evidence="10" key="2">
    <citation type="journal article" date="2021" name="Microbiome">
        <title>Successional dynamics and alternative stable states in a saline activated sludge microbial community over 9 years.</title>
        <authorList>
            <person name="Wang Y."/>
            <person name="Ye J."/>
            <person name="Ju F."/>
            <person name="Liu L."/>
            <person name="Boyd J.A."/>
            <person name="Deng Y."/>
            <person name="Parks D.H."/>
            <person name="Jiang X."/>
            <person name="Yin X."/>
            <person name="Woodcroft B.J."/>
            <person name="Tyson G.W."/>
            <person name="Hugenholtz P."/>
            <person name="Polz M.F."/>
            <person name="Zhang T."/>
        </authorList>
    </citation>
    <scope>NUCLEOTIDE SEQUENCE</scope>
    <source>
        <strain evidence="10">HKST-UBA13</strain>
    </source>
</reference>
<feature type="compositionally biased region" description="Basic and acidic residues" evidence="9">
    <location>
        <begin position="634"/>
        <end position="645"/>
    </location>
</feature>
<evidence type="ECO:0000256" key="8">
    <source>
        <dbReference type="RuleBase" id="RU003322"/>
    </source>
</evidence>
<dbReference type="InterPro" id="IPR029047">
    <property type="entry name" value="HSP70_peptide-bd_sf"/>
</dbReference>
<dbReference type="GO" id="GO:0051082">
    <property type="term" value="F:unfolded protein binding"/>
    <property type="evidence" value="ECO:0007669"/>
    <property type="project" value="InterPro"/>
</dbReference>
<keyword evidence="5 7" id="KW-0346">Stress response</keyword>
<dbReference type="PROSITE" id="PS00329">
    <property type="entry name" value="HSP70_2"/>
    <property type="match status" value="1"/>
</dbReference>
<dbReference type="Gene3D" id="2.60.34.10">
    <property type="entry name" value="Substrate Binding Domain Of DNAk, Chain A, domain 1"/>
    <property type="match status" value="1"/>
</dbReference>
<dbReference type="NCBIfam" id="TIGR02350">
    <property type="entry name" value="prok_dnaK"/>
    <property type="match status" value="1"/>
</dbReference>
<keyword evidence="2 7" id="KW-0597">Phosphoprotein</keyword>
<dbReference type="GO" id="GO:0005524">
    <property type="term" value="F:ATP binding"/>
    <property type="evidence" value="ECO:0007669"/>
    <property type="project" value="UniProtKB-UniRule"/>
</dbReference>
<dbReference type="InterPro" id="IPR018181">
    <property type="entry name" value="Heat_shock_70_CS"/>
</dbReference>
<dbReference type="InterPro" id="IPR043129">
    <property type="entry name" value="ATPase_NBD"/>
</dbReference>
<dbReference type="AlphaFoldDB" id="A0A955L1K9"/>
<sequence>MGKIIGIDLGTTNSAFAFVQAGKPEVITNKEGNRTTPSVVAIDVDSKSEIAGITAKNQMVTNPEQTFYSVKRFIGLKYDDASVKKDLELVPFKTRKSSKGGIEIQFGDKWVTPEEVSAKVLAKIKADAEAFLGESVDGAVITVPAYFDDSQRQATKNAGKIAGLDVKRIINEPTAAAIAYGLEKSGDQTIAVYDLGGGTFDVSILEIGDGIYEVKSTSGDTHLGGDDFDQRLIDNFVDEFKKEQGIDLKEDPAALQRLKEAAEKAKIALSSSEQTEVNLPYITADAKGPKHFRMTLKKADMEKLVSDLVDKTFDSVRQALKDAGVEKSEINEVVMVGGMTRMPMVKNKVKEFFGKEPNISVNPDEVVAVGAALQGAVLAGDKEVDDITLLDVTPLSLGLEVNAGQMHVLIPRNTTIPTEKSEDRFTTGVDNQPAIDVKVLQGERPLAKDNKVLGTFRLDGIPAAPRGVPQFEVTFKIDANGILNVKAKDKGTGKEQDITITASTQLDQEEIDKLVKEAEENASKDKEEMEKLKVRNDADSYVFQSEKLLKDHADKISEDQKTTLEDKNKEIKEELAKADDADLEKLKTLSNELMEKMQEVGAKVYEDAGGETQAEGESEDKPNAEEGEVVDQPGADKSEEGKTVE</sequence>
<dbReference type="SUPFAM" id="SSF53067">
    <property type="entry name" value="Actin-like ATPase domain"/>
    <property type="match status" value="2"/>
</dbReference>
<dbReference type="PROSITE" id="PS00297">
    <property type="entry name" value="HSP70_1"/>
    <property type="match status" value="1"/>
</dbReference>
<proteinExistence type="evidence at transcript level"/>
<dbReference type="FunFam" id="3.30.420.40:FF:000020">
    <property type="entry name" value="Chaperone protein HscA homolog"/>
    <property type="match status" value="1"/>
</dbReference>
<feature type="modified residue" description="Phosphothreonine; by autocatalysis" evidence="7">
    <location>
        <position position="199"/>
    </location>
</feature>
<evidence type="ECO:0000256" key="9">
    <source>
        <dbReference type="SAM" id="MobiDB-lite"/>
    </source>
</evidence>
<comment type="induction">
    <text evidence="7">By stress conditions e.g. heat shock.</text>
</comment>
<evidence type="ECO:0000256" key="3">
    <source>
        <dbReference type="ARBA" id="ARBA00022741"/>
    </source>
</evidence>
<dbReference type="FunFam" id="2.60.34.10:FF:000014">
    <property type="entry name" value="Chaperone protein DnaK HSP70"/>
    <property type="match status" value="1"/>
</dbReference>
<dbReference type="Gene3D" id="1.20.1270.10">
    <property type="match status" value="1"/>
</dbReference>
<dbReference type="NCBIfam" id="NF001413">
    <property type="entry name" value="PRK00290.1"/>
    <property type="match status" value="1"/>
</dbReference>
<dbReference type="InterPro" id="IPR013126">
    <property type="entry name" value="Hsp_70_fam"/>
</dbReference>
<feature type="region of interest" description="Disordered" evidence="9">
    <location>
        <begin position="600"/>
        <end position="645"/>
    </location>
</feature>
<evidence type="ECO:0000256" key="1">
    <source>
        <dbReference type="ARBA" id="ARBA00007381"/>
    </source>
</evidence>
<dbReference type="SUPFAM" id="SSF100934">
    <property type="entry name" value="Heat shock protein 70kD (HSP70), C-terminal subdomain"/>
    <property type="match status" value="1"/>
</dbReference>
<accession>A0A955L1K9</accession>
<dbReference type="InterPro" id="IPR012725">
    <property type="entry name" value="Chaperone_DnaK"/>
</dbReference>
<evidence type="ECO:0000256" key="7">
    <source>
        <dbReference type="HAMAP-Rule" id="MF_00332"/>
    </source>
</evidence>
<gene>
    <name evidence="7 10" type="primary">dnaK</name>
    <name evidence="10" type="ORF">KC678_02250</name>
</gene>
<dbReference type="EMBL" id="JAGQLJ010000044">
    <property type="protein sequence ID" value="MCA9381061.1"/>
    <property type="molecule type" value="Genomic_DNA"/>
</dbReference>
<keyword evidence="3 7" id="KW-0547">Nucleotide-binding</keyword>
<keyword evidence="4 7" id="KW-0067">ATP-binding</keyword>